<keyword evidence="2" id="KW-1185">Reference proteome</keyword>
<dbReference type="EMBL" id="LFZK01000002">
    <property type="protein sequence ID" value="KYC28975.1"/>
    <property type="molecule type" value="Genomic_DNA"/>
</dbReference>
<reference evidence="1 2" key="1">
    <citation type="journal article" date="2016" name="ISME J.">
        <title>Integrated multi-omics analyses reveal the biochemical mechanisms and phylogenetic relevance of anaerobic androgen biodegradation in the environment.</title>
        <authorList>
            <person name="Yang F.C."/>
            <person name="Chen Y.L."/>
            <person name="Tang S.L."/>
            <person name="Yu C.P."/>
            <person name="Wang P.H."/>
            <person name="Ismail W."/>
            <person name="Wang C.H."/>
            <person name="Ding J.Y."/>
            <person name="Yang C.Y."/>
            <person name="Yang C.Y."/>
            <person name="Chiang Y.R."/>
        </authorList>
    </citation>
    <scope>NUCLEOTIDE SEQUENCE [LARGE SCALE GENOMIC DNA]</scope>
    <source>
        <strain evidence="1 2">DSM 13999</strain>
    </source>
</reference>
<organism evidence="1 2">
    <name type="scientific">Sterolibacterium denitrificans</name>
    <dbReference type="NCBI Taxonomy" id="157592"/>
    <lineage>
        <taxon>Bacteria</taxon>
        <taxon>Pseudomonadati</taxon>
        <taxon>Pseudomonadota</taxon>
        <taxon>Betaproteobacteria</taxon>
        <taxon>Nitrosomonadales</taxon>
        <taxon>Sterolibacteriaceae</taxon>
        <taxon>Sterolibacterium</taxon>
    </lineage>
</organism>
<comment type="caution">
    <text evidence="1">The sequence shown here is derived from an EMBL/GenBank/DDBJ whole genome shotgun (WGS) entry which is preliminary data.</text>
</comment>
<dbReference type="AlphaFoldDB" id="A0A656Z944"/>
<name>A0A656Z944_9PROT</name>
<gene>
    <name evidence="1" type="ORF">ACY05_03795</name>
</gene>
<proteinExistence type="predicted"/>
<evidence type="ECO:0000313" key="2">
    <source>
        <dbReference type="Proteomes" id="UP000243416"/>
    </source>
</evidence>
<protein>
    <submittedName>
        <fullName evidence="1">Uncharacterized protein</fullName>
    </submittedName>
</protein>
<dbReference type="Proteomes" id="UP000243416">
    <property type="component" value="Unassembled WGS sequence"/>
</dbReference>
<dbReference type="OrthoDB" id="5298412at2"/>
<evidence type="ECO:0000313" key="1">
    <source>
        <dbReference type="EMBL" id="KYC28975.1"/>
    </source>
</evidence>
<dbReference type="RefSeq" id="WP_067171038.1">
    <property type="nucleotide sequence ID" value="NZ_LFZK01000002.1"/>
</dbReference>
<accession>A0A656Z944</accession>
<sequence>MTANAANAANETNALPGKYLAALFVAGLLTSAAAHAGQITYCCTTAQGRNACGDILPQECHGRAYRELNARGTLIRQVEAPLTAEQLAQRDAEAKRKKQAESAARDEQRRNQALLSTYATADEIDFVRDRALDQIGISTRNLQAKYNETLKRRQQLNAELASYQSSPAPKALKERIRANELDLQAQLAATEEKKREMEQVIKRFAEEKRRYTELRQGAGATPTNNTY</sequence>